<reference evidence="1" key="1">
    <citation type="journal article" date="2014" name="Int. J. Syst. Evol. Microbiol.">
        <title>Complete genome sequence of Corynebacterium casei LMG S-19264T (=DSM 44701T), isolated from a smear-ripened cheese.</title>
        <authorList>
            <consortium name="US DOE Joint Genome Institute (JGI-PGF)"/>
            <person name="Walter F."/>
            <person name="Albersmeier A."/>
            <person name="Kalinowski J."/>
            <person name="Ruckert C."/>
        </authorList>
    </citation>
    <scope>NUCLEOTIDE SEQUENCE</scope>
    <source>
        <strain evidence="1">CGMCC 1.15958</strain>
    </source>
</reference>
<dbReference type="InterPro" id="IPR025234">
    <property type="entry name" value="YjzH-like"/>
</dbReference>
<gene>
    <name evidence="1" type="ORF">GCM10011514_05750</name>
</gene>
<accession>A0A916YH66</accession>
<sequence length="68" mass="7971">MTKWEYLTLKIPAYESDFFSSAKVRMTELDDILRDYGNDGWELASQSFTGDIRWGTGDMVLIFKRPKE</sequence>
<protein>
    <recommendedName>
        <fullName evidence="3">DUF4177 domain-containing protein</fullName>
    </recommendedName>
</protein>
<dbReference type="Proteomes" id="UP000609064">
    <property type="component" value="Unassembled WGS sequence"/>
</dbReference>
<keyword evidence="2" id="KW-1185">Reference proteome</keyword>
<dbReference type="RefSeq" id="WP_188764467.1">
    <property type="nucleotide sequence ID" value="NZ_BMKK01000001.1"/>
</dbReference>
<dbReference type="EMBL" id="BMKK01000001">
    <property type="protein sequence ID" value="GGD44587.1"/>
    <property type="molecule type" value="Genomic_DNA"/>
</dbReference>
<comment type="caution">
    <text evidence="1">The sequence shown here is derived from an EMBL/GenBank/DDBJ whole genome shotgun (WGS) entry which is preliminary data.</text>
</comment>
<evidence type="ECO:0008006" key="3">
    <source>
        <dbReference type="Google" id="ProtNLM"/>
    </source>
</evidence>
<name>A0A916YH66_9BACT</name>
<dbReference type="Pfam" id="PF13783">
    <property type="entry name" value="DUF4177"/>
    <property type="match status" value="1"/>
</dbReference>
<evidence type="ECO:0000313" key="1">
    <source>
        <dbReference type="EMBL" id="GGD44587.1"/>
    </source>
</evidence>
<proteinExistence type="predicted"/>
<dbReference type="AlphaFoldDB" id="A0A916YH66"/>
<reference evidence="1" key="2">
    <citation type="submission" date="2020-09" db="EMBL/GenBank/DDBJ databases">
        <authorList>
            <person name="Sun Q."/>
            <person name="Zhou Y."/>
        </authorList>
    </citation>
    <scope>NUCLEOTIDE SEQUENCE</scope>
    <source>
        <strain evidence="1">CGMCC 1.15958</strain>
    </source>
</reference>
<evidence type="ECO:0000313" key="2">
    <source>
        <dbReference type="Proteomes" id="UP000609064"/>
    </source>
</evidence>
<organism evidence="1 2">
    <name type="scientific">Emticicia aquatilis</name>
    <dbReference type="NCBI Taxonomy" id="1537369"/>
    <lineage>
        <taxon>Bacteria</taxon>
        <taxon>Pseudomonadati</taxon>
        <taxon>Bacteroidota</taxon>
        <taxon>Cytophagia</taxon>
        <taxon>Cytophagales</taxon>
        <taxon>Leadbetterellaceae</taxon>
        <taxon>Emticicia</taxon>
    </lineage>
</organism>